<feature type="domain" description="Exostosin GT47" evidence="6">
    <location>
        <begin position="55"/>
        <end position="356"/>
    </location>
</feature>
<dbReference type="Pfam" id="PF03016">
    <property type="entry name" value="Exostosin_GT47"/>
    <property type="match status" value="1"/>
</dbReference>
<evidence type="ECO:0000313" key="8">
    <source>
        <dbReference type="Proteomes" id="UP000238479"/>
    </source>
</evidence>
<reference evidence="7 8" key="1">
    <citation type="journal article" date="2018" name="Nat. Genet.">
        <title>The Rosa genome provides new insights in the design of modern roses.</title>
        <authorList>
            <person name="Bendahmane M."/>
        </authorList>
    </citation>
    <scope>NUCLEOTIDE SEQUENCE [LARGE SCALE GENOMIC DNA]</scope>
    <source>
        <strain evidence="8">cv. Old Blush</strain>
    </source>
</reference>
<keyword evidence="3 7" id="KW-0328">Glycosyltransferase</keyword>
<evidence type="ECO:0000256" key="2">
    <source>
        <dbReference type="ARBA" id="ARBA00010271"/>
    </source>
</evidence>
<evidence type="ECO:0000256" key="1">
    <source>
        <dbReference type="ARBA" id="ARBA00004323"/>
    </source>
</evidence>
<dbReference type="Gramene" id="PRQ46297">
    <property type="protein sequence ID" value="PRQ46297"/>
    <property type="gene ID" value="RchiOBHm_Chr2g0087521"/>
</dbReference>
<proteinExistence type="inferred from homology"/>
<keyword evidence="8" id="KW-1185">Reference proteome</keyword>
<evidence type="ECO:0000256" key="3">
    <source>
        <dbReference type="ARBA" id="ARBA00022676"/>
    </source>
</evidence>
<accession>A0A2P6RIQ6</accession>
<keyword evidence="7" id="KW-0808">Transferase</keyword>
<comment type="subcellular location">
    <subcellularLocation>
        <location evidence="1">Golgi apparatus membrane</location>
        <topology evidence="1">Single-pass type II membrane protein</topology>
    </subcellularLocation>
</comment>
<keyword evidence="4" id="KW-0735">Signal-anchor</keyword>
<dbReference type="InterPro" id="IPR004263">
    <property type="entry name" value="Exostosin"/>
</dbReference>
<dbReference type="PANTHER" id="PTHR11062:SF124">
    <property type="entry name" value="XYLOGALACTURONAN BETA-1,3-XYLOSYLTRANSFERASE"/>
    <property type="match status" value="1"/>
</dbReference>
<dbReference type="EMBL" id="PDCK01000040">
    <property type="protein sequence ID" value="PRQ46297.1"/>
    <property type="molecule type" value="Genomic_DNA"/>
</dbReference>
<dbReference type="GO" id="GO:0102983">
    <property type="term" value="F:xylogalacturonan beta-1,3-xylosyltransferase activity"/>
    <property type="evidence" value="ECO:0007669"/>
    <property type="project" value="UniProtKB-EC"/>
</dbReference>
<name>A0A2P6RIQ6_ROSCH</name>
<dbReference type="OMA" id="HSDYEPI"/>
<keyword evidence="5" id="KW-0333">Golgi apparatus</keyword>
<comment type="caution">
    <text evidence="7">The sequence shown here is derived from an EMBL/GenBank/DDBJ whole genome shotgun (WGS) entry which is preliminary data.</text>
</comment>
<dbReference type="EC" id="2.4.2.41" evidence="7"/>
<organism evidence="7 8">
    <name type="scientific">Rosa chinensis</name>
    <name type="common">China rose</name>
    <dbReference type="NCBI Taxonomy" id="74649"/>
    <lineage>
        <taxon>Eukaryota</taxon>
        <taxon>Viridiplantae</taxon>
        <taxon>Streptophyta</taxon>
        <taxon>Embryophyta</taxon>
        <taxon>Tracheophyta</taxon>
        <taxon>Spermatophyta</taxon>
        <taxon>Magnoliopsida</taxon>
        <taxon>eudicotyledons</taxon>
        <taxon>Gunneridae</taxon>
        <taxon>Pentapetalae</taxon>
        <taxon>rosids</taxon>
        <taxon>fabids</taxon>
        <taxon>Rosales</taxon>
        <taxon>Rosaceae</taxon>
        <taxon>Rosoideae</taxon>
        <taxon>Rosoideae incertae sedis</taxon>
        <taxon>Rosa</taxon>
    </lineage>
</organism>
<evidence type="ECO:0000313" key="7">
    <source>
        <dbReference type="EMBL" id="PRQ46297.1"/>
    </source>
</evidence>
<keyword evidence="4" id="KW-0812">Transmembrane</keyword>
<dbReference type="InterPro" id="IPR040911">
    <property type="entry name" value="Exostosin_GT47"/>
</dbReference>
<comment type="similarity">
    <text evidence="2">Belongs to the glycosyltransferase 47 family.</text>
</comment>
<evidence type="ECO:0000259" key="6">
    <source>
        <dbReference type="Pfam" id="PF03016"/>
    </source>
</evidence>
<sequence>MDRRSTCSVNGTKDKTSLERIEGGLAEARASILDAIRFEDYTSEKEETFIPRGSIYKNPYPFHQSHIEMMKRFKMWSYKEGEHPLVHLGPMNRIYGIEGQFIDEIVREESSFRATHPDEAHIFFLPFSVANIVHYVYRPVIRKENYLRDSLQRIAMDYIGVVAHKYPYWNRSNGADHFMASCHDWGPQISLGQSELLKDFIRVLCNANTSEGFEPKRDVSLPEVFVPSGKLGPPNFGQAPHNRRILAFSAGGVHGPIRPILLHHWKDKDNEVQVHETPPGGMNYTALMGQSKFCLCPRGFEVASLRVVEAIYAGCVPVIISDHYTLPFSDVLNWSQFSVQITVAKIPEIKTILQAIPDEEYRKMQRRVLKVQRHFVLNRPAKPFDVIHMVLHSVWLRRIDFKIGST</sequence>
<gene>
    <name evidence="7" type="ORF">RchiOBHm_Chr2g0087521</name>
</gene>
<dbReference type="STRING" id="74649.A0A2P6RIQ6"/>
<dbReference type="GO" id="GO:0000139">
    <property type="term" value="C:Golgi membrane"/>
    <property type="evidence" value="ECO:0007669"/>
    <property type="project" value="UniProtKB-SubCell"/>
</dbReference>
<evidence type="ECO:0000256" key="5">
    <source>
        <dbReference type="ARBA" id="ARBA00023034"/>
    </source>
</evidence>
<evidence type="ECO:0000256" key="4">
    <source>
        <dbReference type="ARBA" id="ARBA00022968"/>
    </source>
</evidence>
<dbReference type="AlphaFoldDB" id="A0A2P6RIQ6"/>
<dbReference type="PANTHER" id="PTHR11062">
    <property type="entry name" value="EXOSTOSIN HEPARAN SULFATE GLYCOSYLTRANSFERASE -RELATED"/>
    <property type="match status" value="1"/>
</dbReference>
<dbReference type="Proteomes" id="UP000238479">
    <property type="component" value="Chromosome 2"/>
</dbReference>
<protein>
    <submittedName>
        <fullName evidence="7">Putative xylogalacturonan beta-1,3-xylosyltransferase</fullName>
        <ecNumber evidence="7">2.4.2.41</ecNumber>
    </submittedName>
</protein>